<evidence type="ECO:0000256" key="13">
    <source>
        <dbReference type="SAM" id="Coils"/>
    </source>
</evidence>
<dbReference type="GO" id="GO:0005886">
    <property type="term" value="C:plasma membrane"/>
    <property type="evidence" value="ECO:0007669"/>
    <property type="project" value="UniProtKB-SubCell"/>
</dbReference>
<dbReference type="STRING" id="637679.GCA_001550055_00339"/>
<feature type="transmembrane region" description="Helical" evidence="14">
    <location>
        <begin position="295"/>
        <end position="313"/>
    </location>
</feature>
<evidence type="ECO:0000256" key="10">
    <source>
        <dbReference type="ARBA" id="ARBA00022989"/>
    </source>
</evidence>
<dbReference type="Gene3D" id="1.20.1530.20">
    <property type="match status" value="1"/>
</dbReference>
<feature type="transmembrane region" description="Helical" evidence="14">
    <location>
        <begin position="325"/>
        <end position="344"/>
    </location>
</feature>
<keyword evidence="12 14" id="KW-0472">Membrane</keyword>
<evidence type="ECO:0000256" key="9">
    <source>
        <dbReference type="ARBA" id="ARBA00022958"/>
    </source>
</evidence>
<proteinExistence type="inferred from homology"/>
<dbReference type="Pfam" id="PF02254">
    <property type="entry name" value="TrkA_N"/>
    <property type="match status" value="1"/>
</dbReference>
<dbReference type="SUPFAM" id="SSF51735">
    <property type="entry name" value="NAD(P)-binding Rossmann-fold domains"/>
    <property type="match status" value="1"/>
</dbReference>
<accession>A0A1G6UD27</accession>
<feature type="transmembrane region" description="Helical" evidence="14">
    <location>
        <begin position="270"/>
        <end position="288"/>
    </location>
</feature>
<feature type="transmembrane region" description="Helical" evidence="14">
    <location>
        <begin position="6"/>
        <end position="24"/>
    </location>
</feature>
<dbReference type="Proteomes" id="UP000183685">
    <property type="component" value="Unassembled WGS sequence"/>
</dbReference>
<keyword evidence="9" id="KW-0630">Potassium</keyword>
<dbReference type="FunFam" id="3.40.50.720:FF:000036">
    <property type="entry name" value="Glutathione-regulated potassium-efflux system protein KefB"/>
    <property type="match status" value="1"/>
</dbReference>
<dbReference type="GO" id="GO:0008324">
    <property type="term" value="F:monoatomic cation transmembrane transporter activity"/>
    <property type="evidence" value="ECO:0007669"/>
    <property type="project" value="InterPro"/>
</dbReference>
<dbReference type="FunFam" id="1.20.1530.20:FF:000001">
    <property type="entry name" value="Glutathione-regulated potassium-efflux system protein KefB"/>
    <property type="match status" value="1"/>
</dbReference>
<feature type="transmembrane region" description="Helical" evidence="14">
    <location>
        <begin position="223"/>
        <end position="250"/>
    </location>
</feature>
<dbReference type="InterPro" id="IPR003148">
    <property type="entry name" value="RCK_N"/>
</dbReference>
<dbReference type="PANTHER" id="PTHR46157:SF4">
    <property type="entry name" value="K(+) EFFLUX ANTIPORTER 3, CHLOROPLASTIC"/>
    <property type="match status" value="1"/>
</dbReference>
<evidence type="ECO:0000256" key="8">
    <source>
        <dbReference type="ARBA" id="ARBA00022692"/>
    </source>
</evidence>
<comment type="similarity">
    <text evidence="2">Belongs to the monovalent cation:proton antiporter 2 (CPA2) transporter (TC 2.A.37) family.</text>
</comment>
<dbReference type="InterPro" id="IPR038770">
    <property type="entry name" value="Na+/solute_symporter_sf"/>
</dbReference>
<evidence type="ECO:0000256" key="3">
    <source>
        <dbReference type="ARBA" id="ARBA00022448"/>
    </source>
</evidence>
<evidence type="ECO:0000256" key="14">
    <source>
        <dbReference type="SAM" id="Phobius"/>
    </source>
</evidence>
<dbReference type="GO" id="GO:0006813">
    <property type="term" value="P:potassium ion transport"/>
    <property type="evidence" value="ECO:0007669"/>
    <property type="project" value="UniProtKB-KW"/>
</dbReference>
<evidence type="ECO:0000313" key="17">
    <source>
        <dbReference type="Proteomes" id="UP000183685"/>
    </source>
</evidence>
<dbReference type="RefSeq" id="WP_068308173.1">
    <property type="nucleotide sequence ID" value="NZ_DAIOMO010000003.1"/>
</dbReference>
<protein>
    <submittedName>
        <fullName evidence="16">Glutathione-regulated potassium-efflux system ancillary protein KefC</fullName>
    </submittedName>
</protein>
<keyword evidence="11" id="KW-0406">Ion transport</keyword>
<dbReference type="InterPro" id="IPR006153">
    <property type="entry name" value="Cation/H_exchanger_TM"/>
</dbReference>
<evidence type="ECO:0000256" key="12">
    <source>
        <dbReference type="ARBA" id="ARBA00023136"/>
    </source>
</evidence>
<keyword evidence="5" id="KW-1003">Cell membrane</keyword>
<sequence>MMTEGFLESAMIYLAAAVIAVPIFKRLGLGAVLGYLVAGMVIGPWGLKLISDVDTIFKFSEFGVVMLMFLIGLELKPATLWQLRKPVFGLGGAQVLMSVLLLGLCASLLGLELGVALIAALSLGVSSTPIALQSLEERGLSKNPVGRLTFSVLLFQDLAMIPVLAIVPLFATHAIAQDLGVAAFLKPFAVFLLIIVGGRYLLRPVFRFIAETRLREVFTAFSLFLVIGTGLLMQAVGISMALGTFLAGVLLAESEYRHELELNLEPFKGLLLGLFFIAVGMTVDFSLLIADPLRVLMLLGGFLAVKILVLLALSRPAKMSLADGWLFAFVLSQGGEFAFVLISLGAQAGLVDTELAGLLVLIATFSMLTTPILMLVYDRYICPRVCREQELESDVRDEGHPVIIAGYGRFGQIVGRLLMSLGIPITVLDHNPNHIEMLRKFGFKVFYGDAGRLDLLEAAGIAKARVLVLAIDDQEVLLETAKLVRRLYPDLAILARARGRGDVSDLAEIGVTLARRETFGSALEIGELTLKELGFGAHQAHRVARKFRGYDEKMLKDSRQFRGDQKKAIDFAIKARQELERLMQADEEEIKGRDKDWQ</sequence>
<dbReference type="GO" id="GO:0015297">
    <property type="term" value="F:antiporter activity"/>
    <property type="evidence" value="ECO:0007669"/>
    <property type="project" value="UniProtKB-KW"/>
</dbReference>
<evidence type="ECO:0000256" key="6">
    <source>
        <dbReference type="ARBA" id="ARBA00022519"/>
    </source>
</evidence>
<dbReference type="OrthoDB" id="9781411at2"/>
<dbReference type="Pfam" id="PF00999">
    <property type="entry name" value="Na_H_Exchanger"/>
    <property type="match status" value="1"/>
</dbReference>
<keyword evidence="17" id="KW-1185">Reference proteome</keyword>
<dbReference type="GO" id="GO:1902600">
    <property type="term" value="P:proton transmembrane transport"/>
    <property type="evidence" value="ECO:0007669"/>
    <property type="project" value="InterPro"/>
</dbReference>
<feature type="transmembrane region" description="Helical" evidence="14">
    <location>
        <begin position="31"/>
        <end position="50"/>
    </location>
</feature>
<name>A0A1G6UD27_9PROT</name>
<dbReference type="InterPro" id="IPR004771">
    <property type="entry name" value="K/H_exchanger"/>
</dbReference>
<feature type="transmembrane region" description="Helical" evidence="14">
    <location>
        <begin position="181"/>
        <end position="202"/>
    </location>
</feature>
<evidence type="ECO:0000256" key="4">
    <source>
        <dbReference type="ARBA" id="ARBA00022449"/>
    </source>
</evidence>
<dbReference type="PROSITE" id="PS51201">
    <property type="entry name" value="RCK_N"/>
    <property type="match status" value="1"/>
</dbReference>
<feature type="domain" description="RCK N-terminal" evidence="15">
    <location>
        <begin position="398"/>
        <end position="518"/>
    </location>
</feature>
<feature type="transmembrane region" description="Helical" evidence="14">
    <location>
        <begin position="56"/>
        <end position="75"/>
    </location>
</feature>
<dbReference type="Gene3D" id="3.40.50.720">
    <property type="entry name" value="NAD(P)-binding Rossmann-like Domain"/>
    <property type="match status" value="1"/>
</dbReference>
<evidence type="ECO:0000256" key="5">
    <source>
        <dbReference type="ARBA" id="ARBA00022475"/>
    </source>
</evidence>
<feature type="transmembrane region" description="Helical" evidence="14">
    <location>
        <begin position="356"/>
        <end position="377"/>
    </location>
</feature>
<feature type="coiled-coil region" evidence="13">
    <location>
        <begin position="569"/>
        <end position="596"/>
    </location>
</feature>
<reference evidence="16 17" key="1">
    <citation type="submission" date="2016-10" db="EMBL/GenBank/DDBJ databases">
        <authorList>
            <person name="de Groot N.N."/>
        </authorList>
    </citation>
    <scope>NUCLEOTIDE SEQUENCE [LARGE SCALE GENOMIC DNA]</scope>
    <source>
        <strain evidence="16 17">CGMCC 1.9109</strain>
    </source>
</reference>
<keyword evidence="7" id="KW-0633">Potassium transport</keyword>
<keyword evidence="10 14" id="KW-1133">Transmembrane helix</keyword>
<dbReference type="InterPro" id="IPR036291">
    <property type="entry name" value="NAD(P)-bd_dom_sf"/>
</dbReference>
<keyword evidence="13" id="KW-0175">Coiled coil</keyword>
<evidence type="ECO:0000313" key="16">
    <source>
        <dbReference type="EMBL" id="SDD39300.1"/>
    </source>
</evidence>
<feature type="transmembrane region" description="Helical" evidence="14">
    <location>
        <begin position="153"/>
        <end position="175"/>
    </location>
</feature>
<evidence type="ECO:0000256" key="2">
    <source>
        <dbReference type="ARBA" id="ARBA00005551"/>
    </source>
</evidence>
<comment type="subcellular location">
    <subcellularLocation>
        <location evidence="1">Cell inner membrane</location>
        <topology evidence="1">Multi-pass membrane protein</topology>
    </subcellularLocation>
</comment>
<dbReference type="EMBL" id="FNAK01000001">
    <property type="protein sequence ID" value="SDD39300.1"/>
    <property type="molecule type" value="Genomic_DNA"/>
</dbReference>
<evidence type="ECO:0000256" key="11">
    <source>
        <dbReference type="ARBA" id="ARBA00023065"/>
    </source>
</evidence>
<keyword evidence="6" id="KW-0997">Cell inner membrane</keyword>
<dbReference type="NCBIfam" id="TIGR00932">
    <property type="entry name" value="2a37"/>
    <property type="match status" value="1"/>
</dbReference>
<keyword evidence="8 14" id="KW-0812">Transmembrane</keyword>
<evidence type="ECO:0000259" key="15">
    <source>
        <dbReference type="PROSITE" id="PS51201"/>
    </source>
</evidence>
<keyword evidence="3" id="KW-0813">Transport</keyword>
<keyword evidence="4" id="KW-0050">Antiport</keyword>
<organism evidence="16 17">
    <name type="scientific">Kordiimonas lacus</name>
    <dbReference type="NCBI Taxonomy" id="637679"/>
    <lineage>
        <taxon>Bacteria</taxon>
        <taxon>Pseudomonadati</taxon>
        <taxon>Pseudomonadota</taxon>
        <taxon>Alphaproteobacteria</taxon>
        <taxon>Kordiimonadales</taxon>
        <taxon>Kordiimonadaceae</taxon>
        <taxon>Kordiimonas</taxon>
    </lineage>
</organism>
<evidence type="ECO:0000256" key="1">
    <source>
        <dbReference type="ARBA" id="ARBA00004429"/>
    </source>
</evidence>
<dbReference type="PANTHER" id="PTHR46157">
    <property type="entry name" value="K(+) EFFLUX ANTIPORTER 3, CHLOROPLASTIC"/>
    <property type="match status" value="1"/>
</dbReference>
<gene>
    <name evidence="16" type="ORF">SAMN04488071_0551</name>
</gene>
<evidence type="ECO:0000256" key="7">
    <source>
        <dbReference type="ARBA" id="ARBA00022538"/>
    </source>
</evidence>
<dbReference type="AlphaFoldDB" id="A0A1G6UD27"/>